<organism evidence="6 7">
    <name type="scientific">Streptodolium elevatio</name>
    <dbReference type="NCBI Taxonomy" id="3157996"/>
    <lineage>
        <taxon>Bacteria</taxon>
        <taxon>Bacillati</taxon>
        <taxon>Actinomycetota</taxon>
        <taxon>Actinomycetes</taxon>
        <taxon>Kitasatosporales</taxon>
        <taxon>Streptomycetaceae</taxon>
        <taxon>Streptodolium</taxon>
    </lineage>
</organism>
<reference evidence="6 7" key="1">
    <citation type="submission" date="2024-06" db="EMBL/GenBank/DDBJ databases">
        <title>The Natural Products Discovery Center: Release of the First 8490 Sequenced Strains for Exploring Actinobacteria Biosynthetic Diversity.</title>
        <authorList>
            <person name="Kalkreuter E."/>
            <person name="Kautsar S.A."/>
            <person name="Yang D."/>
            <person name="Bader C.D."/>
            <person name="Teijaro C.N."/>
            <person name="Fluegel L."/>
            <person name="Davis C.M."/>
            <person name="Simpson J.R."/>
            <person name="Lauterbach L."/>
            <person name="Steele A.D."/>
            <person name="Gui C."/>
            <person name="Meng S."/>
            <person name="Li G."/>
            <person name="Viehrig K."/>
            <person name="Ye F."/>
            <person name="Su P."/>
            <person name="Kiefer A.F."/>
            <person name="Nichols A."/>
            <person name="Cepeda A.J."/>
            <person name="Yan W."/>
            <person name="Fan B."/>
            <person name="Jiang Y."/>
            <person name="Adhikari A."/>
            <person name="Zheng C.-J."/>
            <person name="Schuster L."/>
            <person name="Cowan T.M."/>
            <person name="Smanski M.J."/>
            <person name="Chevrette M.G."/>
            <person name="De Carvalho L.P.S."/>
            <person name="Shen B."/>
        </authorList>
    </citation>
    <scope>NUCLEOTIDE SEQUENCE [LARGE SCALE GENOMIC DNA]</scope>
    <source>
        <strain evidence="6 7">NPDC048946</strain>
    </source>
</reference>
<dbReference type="InterPro" id="IPR046335">
    <property type="entry name" value="LacI/GalR-like_sensor"/>
</dbReference>
<dbReference type="CDD" id="cd01392">
    <property type="entry name" value="HTH_LacI"/>
    <property type="match status" value="1"/>
</dbReference>
<dbReference type="CDD" id="cd06267">
    <property type="entry name" value="PBP1_LacI_sugar_binding-like"/>
    <property type="match status" value="1"/>
</dbReference>
<dbReference type="RefSeq" id="WP_358362803.1">
    <property type="nucleotide sequence ID" value="NZ_JBEZFP010000149.1"/>
</dbReference>
<dbReference type="Gene3D" id="3.40.50.2300">
    <property type="match status" value="2"/>
</dbReference>
<gene>
    <name evidence="6" type="ORF">AB0C36_36510</name>
</gene>
<dbReference type="Pfam" id="PF13377">
    <property type="entry name" value="Peripla_BP_3"/>
    <property type="match status" value="1"/>
</dbReference>
<evidence type="ECO:0000256" key="3">
    <source>
        <dbReference type="ARBA" id="ARBA00023163"/>
    </source>
</evidence>
<name>A0ABV3DTA9_9ACTN</name>
<keyword evidence="3" id="KW-0804">Transcription</keyword>
<keyword evidence="1" id="KW-0805">Transcription regulation</keyword>
<accession>A0ABV3DTA9</accession>
<dbReference type="InterPro" id="IPR010982">
    <property type="entry name" value="Lambda_DNA-bd_dom_sf"/>
</dbReference>
<dbReference type="SUPFAM" id="SSF53822">
    <property type="entry name" value="Periplasmic binding protein-like I"/>
    <property type="match status" value="1"/>
</dbReference>
<dbReference type="InterPro" id="IPR028082">
    <property type="entry name" value="Peripla_BP_I"/>
</dbReference>
<dbReference type="Pfam" id="PF00356">
    <property type="entry name" value="LacI"/>
    <property type="match status" value="1"/>
</dbReference>
<dbReference type="EMBL" id="JBEZFP010000149">
    <property type="protein sequence ID" value="MEU8138989.1"/>
    <property type="molecule type" value="Genomic_DNA"/>
</dbReference>
<dbReference type="PANTHER" id="PTHR30146:SF138">
    <property type="entry name" value="TRANSCRIPTIONAL REGULATORY PROTEIN"/>
    <property type="match status" value="1"/>
</dbReference>
<dbReference type="InterPro" id="IPR000843">
    <property type="entry name" value="HTH_LacI"/>
</dbReference>
<protein>
    <submittedName>
        <fullName evidence="6">LacI family DNA-binding transcriptional regulator</fullName>
    </submittedName>
</protein>
<evidence type="ECO:0000259" key="5">
    <source>
        <dbReference type="PROSITE" id="PS50932"/>
    </source>
</evidence>
<evidence type="ECO:0000313" key="6">
    <source>
        <dbReference type="EMBL" id="MEU8138989.1"/>
    </source>
</evidence>
<dbReference type="Gene3D" id="1.10.260.40">
    <property type="entry name" value="lambda repressor-like DNA-binding domains"/>
    <property type="match status" value="1"/>
</dbReference>
<keyword evidence="7" id="KW-1185">Reference proteome</keyword>
<sequence>MPPTGPPAEPPATDRPAARPTSKDVAKLAGVSQSTVSLVHAGKWHGRVSERTVQAVHEASATLGYRPNQAARHLRLGTTRTVLLVVPALTNPFFGAVHTGASEAAARRDFSVVVYPSPIRAGTELAPFASPFAAAHTALDGVLASSMALESLSELLGGTGPGPGLPLVMLDSAPEAGPPTVNVEVAAGMHALVTHLLALGHRRFARLVPDIDGWTFTARENAYRAALRDSGAVHVAHARTEFSVHEAAEAALTLLDTPEPPTALVCDDDVLAAGAYKAARRQGLRIPEDISITGFDDLIIATVLEPELTTVRLPAHQLGETGMTALLDLLDGRRPESTSLAAELTVRGSTAPPARR</sequence>
<dbReference type="SUPFAM" id="SSF47413">
    <property type="entry name" value="lambda repressor-like DNA-binding domains"/>
    <property type="match status" value="1"/>
</dbReference>
<feature type="region of interest" description="Disordered" evidence="4">
    <location>
        <begin position="1"/>
        <end position="21"/>
    </location>
</feature>
<evidence type="ECO:0000313" key="7">
    <source>
        <dbReference type="Proteomes" id="UP001551482"/>
    </source>
</evidence>
<dbReference type="Proteomes" id="UP001551482">
    <property type="component" value="Unassembled WGS sequence"/>
</dbReference>
<keyword evidence="2 6" id="KW-0238">DNA-binding</keyword>
<feature type="compositionally biased region" description="Pro residues" evidence="4">
    <location>
        <begin position="1"/>
        <end position="10"/>
    </location>
</feature>
<evidence type="ECO:0000256" key="2">
    <source>
        <dbReference type="ARBA" id="ARBA00023125"/>
    </source>
</evidence>
<comment type="caution">
    <text evidence="6">The sequence shown here is derived from an EMBL/GenBank/DDBJ whole genome shotgun (WGS) entry which is preliminary data.</text>
</comment>
<proteinExistence type="predicted"/>
<evidence type="ECO:0000256" key="4">
    <source>
        <dbReference type="SAM" id="MobiDB-lite"/>
    </source>
</evidence>
<feature type="domain" description="HTH lacI-type" evidence="5">
    <location>
        <begin position="20"/>
        <end position="76"/>
    </location>
</feature>
<evidence type="ECO:0000256" key="1">
    <source>
        <dbReference type="ARBA" id="ARBA00023015"/>
    </source>
</evidence>
<dbReference type="GO" id="GO:0003677">
    <property type="term" value="F:DNA binding"/>
    <property type="evidence" value="ECO:0007669"/>
    <property type="project" value="UniProtKB-KW"/>
</dbReference>
<dbReference type="PROSITE" id="PS50932">
    <property type="entry name" value="HTH_LACI_2"/>
    <property type="match status" value="1"/>
</dbReference>
<dbReference type="PANTHER" id="PTHR30146">
    <property type="entry name" value="LACI-RELATED TRANSCRIPTIONAL REPRESSOR"/>
    <property type="match status" value="1"/>
</dbReference>
<dbReference type="SMART" id="SM00354">
    <property type="entry name" value="HTH_LACI"/>
    <property type="match status" value="1"/>
</dbReference>